<dbReference type="InterPro" id="IPR050612">
    <property type="entry name" value="Prok_Mopterin_Oxidored"/>
</dbReference>
<comment type="similarity">
    <text evidence="2">Belongs to the prokaryotic molybdopterin-containing oxidoreductase family.</text>
</comment>
<accession>A0A1M7TKM3</accession>
<feature type="domain" description="Molybdopterin oxidoreductase" evidence="7">
    <location>
        <begin position="52"/>
        <end position="509"/>
    </location>
</feature>
<feature type="domain" description="Molybdopterin dinucleotide-binding" evidence="8">
    <location>
        <begin position="625"/>
        <end position="738"/>
    </location>
</feature>
<keyword evidence="3" id="KW-0500">Molybdenum</keyword>
<dbReference type="PANTHER" id="PTHR43742:SF10">
    <property type="entry name" value="TRIMETHYLAMINE-N-OXIDE REDUCTASE 2"/>
    <property type="match status" value="1"/>
</dbReference>
<reference evidence="10 11" key="1">
    <citation type="submission" date="2016-12" db="EMBL/GenBank/DDBJ databases">
        <authorList>
            <person name="Song W.-J."/>
            <person name="Kurnit D.M."/>
        </authorList>
    </citation>
    <scope>NUCLEOTIDE SEQUENCE [LARGE SCALE GENOMIC DNA]</scope>
    <source>
        <strain evidence="10 11">CGMCC 1.10808</strain>
    </source>
</reference>
<dbReference type="Gene3D" id="2.40.40.20">
    <property type="match status" value="1"/>
</dbReference>
<name>A0A1M7TKM3_9RHOB</name>
<evidence type="ECO:0000313" key="11">
    <source>
        <dbReference type="Proteomes" id="UP000184066"/>
    </source>
</evidence>
<organism evidence="10 11">
    <name type="scientific">Oceanicella actignis</name>
    <dbReference type="NCBI Taxonomy" id="1189325"/>
    <lineage>
        <taxon>Bacteria</taxon>
        <taxon>Pseudomonadati</taxon>
        <taxon>Pseudomonadota</taxon>
        <taxon>Alphaproteobacteria</taxon>
        <taxon>Rhodobacterales</taxon>
        <taxon>Paracoccaceae</taxon>
        <taxon>Oceanicella</taxon>
    </lineage>
</organism>
<keyword evidence="4" id="KW-0479">Metal-binding</keyword>
<evidence type="ECO:0000256" key="3">
    <source>
        <dbReference type="ARBA" id="ARBA00022505"/>
    </source>
</evidence>
<dbReference type="AlphaFoldDB" id="A0A1M7TKM3"/>
<dbReference type="OrthoDB" id="9759518at2"/>
<dbReference type="GO" id="GO:0016491">
    <property type="term" value="F:oxidoreductase activity"/>
    <property type="evidence" value="ECO:0007669"/>
    <property type="project" value="UniProtKB-KW"/>
</dbReference>
<gene>
    <name evidence="10" type="ORF">SAMN05216200_107128</name>
</gene>
<dbReference type="InterPro" id="IPR041460">
    <property type="entry name" value="Molybdopterin_N"/>
</dbReference>
<evidence type="ECO:0000256" key="4">
    <source>
        <dbReference type="ARBA" id="ARBA00022723"/>
    </source>
</evidence>
<dbReference type="Pfam" id="PF18364">
    <property type="entry name" value="Molybdopterin_N"/>
    <property type="match status" value="1"/>
</dbReference>
<evidence type="ECO:0000259" key="9">
    <source>
        <dbReference type="Pfam" id="PF18364"/>
    </source>
</evidence>
<dbReference type="Gene3D" id="3.40.50.740">
    <property type="match status" value="1"/>
</dbReference>
<dbReference type="GO" id="GO:0009061">
    <property type="term" value="P:anaerobic respiration"/>
    <property type="evidence" value="ECO:0007669"/>
    <property type="project" value="TreeGrafter"/>
</dbReference>
<dbReference type="GO" id="GO:0043546">
    <property type="term" value="F:molybdopterin cofactor binding"/>
    <property type="evidence" value="ECO:0007669"/>
    <property type="project" value="InterPro"/>
</dbReference>
<dbReference type="Gene3D" id="3.90.55.10">
    <property type="entry name" value="Dimethylsulfoxide Reductase, domain 3"/>
    <property type="match status" value="1"/>
</dbReference>
<dbReference type="InterPro" id="IPR006657">
    <property type="entry name" value="MoPterin_dinucl-bd_dom"/>
</dbReference>
<dbReference type="InterPro" id="IPR006656">
    <property type="entry name" value="Mopterin_OxRdtase"/>
</dbReference>
<keyword evidence="11" id="KW-1185">Reference proteome</keyword>
<dbReference type="Proteomes" id="UP000184066">
    <property type="component" value="Unassembled WGS sequence"/>
</dbReference>
<evidence type="ECO:0000256" key="2">
    <source>
        <dbReference type="ARBA" id="ARBA00010312"/>
    </source>
</evidence>
<dbReference type="RefSeq" id="WP_072747747.1">
    <property type="nucleotide sequence ID" value="NZ_FOHL01000007.1"/>
</dbReference>
<dbReference type="STRING" id="1189325.SAMN04488119_107129"/>
<dbReference type="SUPFAM" id="SSF50692">
    <property type="entry name" value="ADC-like"/>
    <property type="match status" value="1"/>
</dbReference>
<dbReference type="GO" id="GO:0009055">
    <property type="term" value="F:electron transfer activity"/>
    <property type="evidence" value="ECO:0007669"/>
    <property type="project" value="TreeGrafter"/>
</dbReference>
<proteinExistence type="inferred from homology"/>
<dbReference type="Pfam" id="PF01568">
    <property type="entry name" value="Molydop_binding"/>
    <property type="match status" value="1"/>
</dbReference>
<sequence length="752" mass="82108">MHEVEKVFTSHWGAFRLRARGGRLTQALPLAADPDPSDIARAVPAAVHHRSRVARPSVRRSWLEGRPGARAGRLRGREGFVELPWDEALDLAAQEIDRVRRDHGPEAIYGGSYGWGSAGRFHHAQSQVHRFLSCIGGYVSSFASYSTGAAQAIIPHVLGMEFLRLTWEEQNAWPMIAENTRTMVMFGGVNRKNAQVSMGGVTRHEVGGWLERLSRTGARLVNVGPQRADAPEFCEWLPLAPGTDVALMLALAWTLEDEGLTDRAFLARCATGYERLRDYLTGAADGQPKTPEWAAPICGVAPERIRALARRMASTRTLITVAWSLQRARHGEQPYWMAVALAAMLGQIGLPGGGVGFGYGAIGGVGAAIRRLGGMTLPQPPNPVRDFIPVARIADMLLDPGGRFEFNGRVMRYPDIRLVYWCGGNPFHHHQDLGRLSRAWTRPETIIVHEPWWTATARRADIVFPATTPYEREDIGRAGADPFLFHMPAMIPPVAEARNDYDIFAALAARLGEAERFTEGRDAAGWIAHLYERFRQQAAAEGVEVPTLDELRARGWVELPIAGAEHARVPFARFRADPEAAPLGTPSGRIELFSERIAAFGYDDCPGHPAWLAPDDDLPAERYRLKLLSPQPADKLHSQLECALADAPGARPQTVRLHPSELHARGLRDGALARVFNDRGATLARVRADPGVVPGVAVLPTGAWFDPGPDGTDRQGNPNALTRDLGTSRLGQGSSAHTARVEIAPLETAAGG</sequence>
<evidence type="ECO:0000256" key="5">
    <source>
        <dbReference type="ARBA" id="ARBA00023002"/>
    </source>
</evidence>
<dbReference type="SUPFAM" id="SSF53706">
    <property type="entry name" value="Formate dehydrogenase/DMSO reductase, domains 1-3"/>
    <property type="match status" value="1"/>
</dbReference>
<dbReference type="EMBL" id="FRDL01000007">
    <property type="protein sequence ID" value="SHN71284.1"/>
    <property type="molecule type" value="Genomic_DNA"/>
</dbReference>
<dbReference type="PANTHER" id="PTHR43742">
    <property type="entry name" value="TRIMETHYLAMINE-N-OXIDE REDUCTASE"/>
    <property type="match status" value="1"/>
</dbReference>
<dbReference type="Pfam" id="PF00384">
    <property type="entry name" value="Molybdopterin"/>
    <property type="match status" value="1"/>
</dbReference>
<dbReference type="GO" id="GO:0030288">
    <property type="term" value="C:outer membrane-bounded periplasmic space"/>
    <property type="evidence" value="ECO:0007669"/>
    <property type="project" value="TreeGrafter"/>
</dbReference>
<evidence type="ECO:0000259" key="7">
    <source>
        <dbReference type="Pfam" id="PF00384"/>
    </source>
</evidence>
<evidence type="ECO:0000256" key="6">
    <source>
        <dbReference type="SAM" id="MobiDB-lite"/>
    </source>
</evidence>
<feature type="region of interest" description="Disordered" evidence="6">
    <location>
        <begin position="704"/>
        <end position="737"/>
    </location>
</feature>
<dbReference type="GO" id="GO:0030151">
    <property type="term" value="F:molybdenum ion binding"/>
    <property type="evidence" value="ECO:0007669"/>
    <property type="project" value="TreeGrafter"/>
</dbReference>
<comment type="cofactor">
    <cofactor evidence="1">
        <name>Mo-bis(molybdopterin guanine dinucleotide)</name>
        <dbReference type="ChEBI" id="CHEBI:60539"/>
    </cofactor>
</comment>
<evidence type="ECO:0000259" key="8">
    <source>
        <dbReference type="Pfam" id="PF01568"/>
    </source>
</evidence>
<dbReference type="InterPro" id="IPR009010">
    <property type="entry name" value="Asp_de-COase-like_dom_sf"/>
</dbReference>
<protein>
    <submittedName>
        <fullName evidence="10">Biotin/methionine sulfoxide reductase</fullName>
    </submittedName>
</protein>
<dbReference type="Gene3D" id="3.40.228.10">
    <property type="entry name" value="Dimethylsulfoxide Reductase, domain 2"/>
    <property type="match status" value="1"/>
</dbReference>
<keyword evidence="5" id="KW-0560">Oxidoreductase</keyword>
<evidence type="ECO:0000256" key="1">
    <source>
        <dbReference type="ARBA" id="ARBA00001942"/>
    </source>
</evidence>
<feature type="domain" description="Molybdopterin oxidoreductase N-terminal" evidence="9">
    <location>
        <begin position="9"/>
        <end position="48"/>
    </location>
</feature>
<evidence type="ECO:0000313" key="10">
    <source>
        <dbReference type="EMBL" id="SHN71284.1"/>
    </source>
</evidence>